<evidence type="ECO:0000259" key="4">
    <source>
        <dbReference type="Pfam" id="PF00389"/>
    </source>
</evidence>
<dbReference type="CDD" id="cd12168">
    <property type="entry name" value="Mand_dh_like"/>
    <property type="match status" value="1"/>
</dbReference>
<dbReference type="InterPro" id="IPR036291">
    <property type="entry name" value="NAD(P)-bd_dom_sf"/>
</dbReference>
<feature type="domain" description="D-isomer specific 2-hydroxyacid dehydrogenase NAD-binding" evidence="5">
    <location>
        <begin position="162"/>
        <end position="325"/>
    </location>
</feature>
<comment type="caution">
    <text evidence="6">The sequence shown here is derived from an EMBL/GenBank/DDBJ whole genome shotgun (WGS) entry which is preliminary data.</text>
</comment>
<sequence>MADSSPPSLDSTSPSSLSSSISSKPTILHLGADVRWNHDLYTKLCQKFNIIRTYSADRETFKRALKDGTWGDFVCMYRPFWNTGGEMGNWDAELIDLLPRSCKLFASAGAGFDWVDTRALASRGIIYCNAASACTESVADATLFLVLSTFRLFGWSSRAAHACDAAQFADAMSNIAAVTHNPNGRVLGIIGLGKIGARVAEKVGVALEMRVLYYDVVRMEVEREKRVGAEWCGSLQELLGRSDCTVLATPFNGVVLLGEREFGWFKEGSRLVNVARGKLVDEEALVRAMESGRVSAVGLDAHAYEPHVNEVLAKRRDVMMLSHCAGASEESHVGFERLGMENLLGWLEKGEAGLVSPVNLQWLNRDT</sequence>
<name>A0A9P4WCG1_CURKU</name>
<dbReference type="GO" id="GO:0051287">
    <property type="term" value="F:NAD binding"/>
    <property type="evidence" value="ECO:0007669"/>
    <property type="project" value="InterPro"/>
</dbReference>
<feature type="domain" description="D-isomer specific 2-hydroxyacid dehydrogenase catalytic" evidence="4">
    <location>
        <begin position="89"/>
        <end position="349"/>
    </location>
</feature>
<dbReference type="Pfam" id="PF00389">
    <property type="entry name" value="2-Hacid_dh"/>
    <property type="match status" value="1"/>
</dbReference>
<dbReference type="InterPro" id="IPR050223">
    <property type="entry name" value="D-isomer_2-hydroxyacid_DH"/>
</dbReference>
<comment type="similarity">
    <text evidence="2">Belongs to the D-isomer specific 2-hydroxyacid dehydrogenase family.</text>
</comment>
<evidence type="ECO:0000259" key="5">
    <source>
        <dbReference type="Pfam" id="PF02826"/>
    </source>
</evidence>
<evidence type="ECO:0000256" key="1">
    <source>
        <dbReference type="ARBA" id="ARBA00023002"/>
    </source>
</evidence>
<gene>
    <name evidence="6" type="ORF">E8E13_009700</name>
</gene>
<accession>A0A9P4WCG1</accession>
<dbReference type="AlphaFoldDB" id="A0A9P4WCG1"/>
<evidence type="ECO:0000256" key="3">
    <source>
        <dbReference type="SAM" id="MobiDB-lite"/>
    </source>
</evidence>
<dbReference type="InterPro" id="IPR006139">
    <property type="entry name" value="D-isomer_2_OHA_DH_cat_dom"/>
</dbReference>
<dbReference type="PROSITE" id="PS00065">
    <property type="entry name" value="D_2_HYDROXYACID_DH_1"/>
    <property type="match status" value="1"/>
</dbReference>
<proteinExistence type="inferred from homology"/>
<keyword evidence="1 2" id="KW-0560">Oxidoreductase</keyword>
<evidence type="ECO:0000313" key="6">
    <source>
        <dbReference type="EMBL" id="KAF3003206.1"/>
    </source>
</evidence>
<dbReference type="InterPro" id="IPR029753">
    <property type="entry name" value="D-isomer_DH_CS"/>
</dbReference>
<evidence type="ECO:0000256" key="2">
    <source>
        <dbReference type="RuleBase" id="RU003719"/>
    </source>
</evidence>
<dbReference type="PROSITE" id="PS00671">
    <property type="entry name" value="D_2_HYDROXYACID_DH_3"/>
    <property type="match status" value="1"/>
</dbReference>
<dbReference type="SUPFAM" id="SSF52283">
    <property type="entry name" value="Formate/glycerate dehydrogenase catalytic domain-like"/>
    <property type="match status" value="1"/>
</dbReference>
<dbReference type="OrthoDB" id="9991913at2759"/>
<evidence type="ECO:0000313" key="7">
    <source>
        <dbReference type="Proteomes" id="UP000801428"/>
    </source>
</evidence>
<reference evidence="6" key="1">
    <citation type="submission" date="2019-04" db="EMBL/GenBank/DDBJ databases">
        <title>Sequencing of skin fungus with MAO and IRED activity.</title>
        <authorList>
            <person name="Marsaioli A.J."/>
            <person name="Bonatto J.M.C."/>
            <person name="Reis Junior O."/>
        </authorList>
    </citation>
    <scope>NUCLEOTIDE SEQUENCE</scope>
    <source>
        <strain evidence="6">30M1</strain>
    </source>
</reference>
<organism evidence="6 7">
    <name type="scientific">Curvularia kusanoi</name>
    <name type="common">Cochliobolus kusanoi</name>
    <dbReference type="NCBI Taxonomy" id="90978"/>
    <lineage>
        <taxon>Eukaryota</taxon>
        <taxon>Fungi</taxon>
        <taxon>Dikarya</taxon>
        <taxon>Ascomycota</taxon>
        <taxon>Pezizomycotina</taxon>
        <taxon>Dothideomycetes</taxon>
        <taxon>Pleosporomycetidae</taxon>
        <taxon>Pleosporales</taxon>
        <taxon>Pleosporineae</taxon>
        <taxon>Pleosporaceae</taxon>
        <taxon>Curvularia</taxon>
    </lineage>
</organism>
<dbReference type="EMBL" id="SWKU01000010">
    <property type="protein sequence ID" value="KAF3003206.1"/>
    <property type="molecule type" value="Genomic_DNA"/>
</dbReference>
<protein>
    <recommendedName>
        <fullName evidence="8">D-mandelate dehydrogenase-like protein</fullName>
    </recommendedName>
</protein>
<dbReference type="GO" id="GO:0005829">
    <property type="term" value="C:cytosol"/>
    <property type="evidence" value="ECO:0007669"/>
    <property type="project" value="TreeGrafter"/>
</dbReference>
<dbReference type="InterPro" id="IPR006140">
    <property type="entry name" value="D-isomer_DH_NAD-bd"/>
</dbReference>
<dbReference type="GO" id="GO:0030267">
    <property type="term" value="F:glyoxylate reductase (NADPH) activity"/>
    <property type="evidence" value="ECO:0007669"/>
    <property type="project" value="TreeGrafter"/>
</dbReference>
<dbReference type="PANTHER" id="PTHR10996">
    <property type="entry name" value="2-HYDROXYACID DEHYDROGENASE-RELATED"/>
    <property type="match status" value="1"/>
</dbReference>
<evidence type="ECO:0008006" key="8">
    <source>
        <dbReference type="Google" id="ProtNLM"/>
    </source>
</evidence>
<keyword evidence="7" id="KW-1185">Reference proteome</keyword>
<dbReference type="InterPro" id="IPR029752">
    <property type="entry name" value="D-isomer_DH_CS1"/>
</dbReference>
<dbReference type="PANTHER" id="PTHR10996:SF281">
    <property type="entry name" value="D-ISOMER SPECIFIC 2-HYDROXYACID DEHYDROGENASE NAD-BINDING DOMAIN-CONTAINING PROTEIN-RELATED"/>
    <property type="match status" value="1"/>
</dbReference>
<feature type="region of interest" description="Disordered" evidence="3">
    <location>
        <begin position="1"/>
        <end position="22"/>
    </location>
</feature>
<dbReference type="FunFam" id="3.40.50.720:FF:000526">
    <property type="entry name" value="D-mandelate dehydrogenase, putative"/>
    <property type="match status" value="1"/>
</dbReference>
<dbReference type="Gene3D" id="3.40.50.720">
    <property type="entry name" value="NAD(P)-binding Rossmann-like Domain"/>
    <property type="match status" value="2"/>
</dbReference>
<dbReference type="GO" id="GO:0016618">
    <property type="term" value="F:hydroxypyruvate reductase [NAD(P)H] activity"/>
    <property type="evidence" value="ECO:0007669"/>
    <property type="project" value="TreeGrafter"/>
</dbReference>
<dbReference type="SUPFAM" id="SSF51735">
    <property type="entry name" value="NAD(P)-binding Rossmann-fold domains"/>
    <property type="match status" value="1"/>
</dbReference>
<dbReference type="Proteomes" id="UP000801428">
    <property type="component" value="Unassembled WGS sequence"/>
</dbReference>
<dbReference type="Pfam" id="PF02826">
    <property type="entry name" value="2-Hacid_dh_C"/>
    <property type="match status" value="1"/>
</dbReference>